<dbReference type="EMBL" id="JABWDU010000001">
    <property type="protein sequence ID" value="NVD38192.1"/>
    <property type="molecule type" value="Genomic_DNA"/>
</dbReference>
<feature type="signal peptide" evidence="1">
    <location>
        <begin position="1"/>
        <end position="23"/>
    </location>
</feature>
<feature type="domain" description="SH3b" evidence="2">
    <location>
        <begin position="31"/>
        <end position="83"/>
    </location>
</feature>
<sequence length="247" mass="29711">MKKIVLRAAAICALFLAPAIAEAAEGFATANVNMRSGPSTRYPAVSMIPAGEAVEIHGCLADLPWCDVSFYGGRGWVAGRYVQANYRRNRVYVEPQYYRPLGIPTVVFQFDRYWDRNYRGRDFYRDRDRWRRGPDWVDDSRRPRDWERQRDRDRRDWERDRARQEREWTRDQAREQRERDRDRQNWERNRRDGERWDDQAGGDNRREWERRRDRDGVRVREDFEDGYGVVRPAPAIRCQAMDPSCVE</sequence>
<dbReference type="Pfam" id="PF08239">
    <property type="entry name" value="SH3_3"/>
    <property type="match status" value="1"/>
</dbReference>
<protein>
    <submittedName>
        <fullName evidence="3">SH3 domain-containing protein</fullName>
    </submittedName>
</protein>
<gene>
    <name evidence="3" type="ORF">HT585_04950</name>
</gene>
<accession>A0A7Y6ULK3</accession>
<dbReference type="RefSeq" id="WP_176351865.1">
    <property type="nucleotide sequence ID" value="NZ_JABWDU010000001.1"/>
</dbReference>
<organism evidence="3 4">
    <name type="scientific">Ensifer oleiphilus</name>
    <dbReference type="NCBI Taxonomy" id="2742698"/>
    <lineage>
        <taxon>Bacteria</taxon>
        <taxon>Pseudomonadati</taxon>
        <taxon>Pseudomonadota</taxon>
        <taxon>Alphaproteobacteria</taxon>
        <taxon>Hyphomicrobiales</taxon>
        <taxon>Rhizobiaceae</taxon>
        <taxon>Sinorhizobium/Ensifer group</taxon>
        <taxon>Ensifer</taxon>
    </lineage>
</organism>
<dbReference type="InterPro" id="IPR003646">
    <property type="entry name" value="SH3-like_bac-type"/>
</dbReference>
<evidence type="ECO:0000313" key="3">
    <source>
        <dbReference type="EMBL" id="NVD38192.1"/>
    </source>
</evidence>
<proteinExistence type="predicted"/>
<feature type="chain" id="PRO_5030851157" evidence="1">
    <location>
        <begin position="24"/>
        <end position="247"/>
    </location>
</feature>
<evidence type="ECO:0000313" key="4">
    <source>
        <dbReference type="Proteomes" id="UP000520198"/>
    </source>
</evidence>
<dbReference type="Proteomes" id="UP000520198">
    <property type="component" value="Unassembled WGS sequence"/>
</dbReference>
<keyword evidence="1" id="KW-0732">Signal</keyword>
<evidence type="ECO:0000259" key="2">
    <source>
        <dbReference type="Pfam" id="PF08239"/>
    </source>
</evidence>
<keyword evidence="4" id="KW-1185">Reference proteome</keyword>
<name>A0A7Y6ULK3_9HYPH</name>
<reference evidence="3 4" key="1">
    <citation type="submission" date="2020-06" db="EMBL/GenBank/DDBJ databases">
        <authorList>
            <person name="Grouzdev D.S."/>
        </authorList>
    </citation>
    <scope>NUCLEOTIDE SEQUENCE [LARGE SCALE GENOMIC DNA]</scope>
    <source>
        <strain evidence="3 4">HO-A22</strain>
    </source>
</reference>
<comment type="caution">
    <text evidence="3">The sequence shown here is derived from an EMBL/GenBank/DDBJ whole genome shotgun (WGS) entry which is preliminary data.</text>
</comment>
<dbReference type="AlphaFoldDB" id="A0A7Y6ULK3"/>
<dbReference type="Gene3D" id="2.30.30.40">
    <property type="entry name" value="SH3 Domains"/>
    <property type="match status" value="1"/>
</dbReference>
<evidence type="ECO:0000256" key="1">
    <source>
        <dbReference type="SAM" id="SignalP"/>
    </source>
</evidence>